<feature type="binding site" evidence="4">
    <location>
        <position position="52"/>
    </location>
    <ligand>
        <name>Mg(2+)</name>
        <dbReference type="ChEBI" id="CHEBI:18420"/>
    </ligand>
</feature>
<dbReference type="AlphaFoldDB" id="A0A2T7A3G7"/>
<comment type="caution">
    <text evidence="5">The sequence shown here is derived from an EMBL/GenBank/DDBJ whole genome shotgun (WGS) entry which is preliminary data.</text>
</comment>
<keyword evidence="4" id="KW-0460">Magnesium</keyword>
<organism evidence="5 6">
    <name type="scientific">Tuber borchii</name>
    <name type="common">White truffle</name>
    <dbReference type="NCBI Taxonomy" id="42251"/>
    <lineage>
        <taxon>Eukaryota</taxon>
        <taxon>Fungi</taxon>
        <taxon>Dikarya</taxon>
        <taxon>Ascomycota</taxon>
        <taxon>Pezizomycotina</taxon>
        <taxon>Pezizomycetes</taxon>
        <taxon>Pezizales</taxon>
        <taxon>Tuberaceae</taxon>
        <taxon>Tuber</taxon>
    </lineage>
</organism>
<dbReference type="Proteomes" id="UP000244722">
    <property type="component" value="Unassembled WGS sequence"/>
</dbReference>
<evidence type="ECO:0000256" key="3">
    <source>
        <dbReference type="PIRSR" id="PIRSR606689-1"/>
    </source>
</evidence>
<dbReference type="GO" id="GO:0046872">
    <property type="term" value="F:metal ion binding"/>
    <property type="evidence" value="ECO:0007669"/>
    <property type="project" value="UniProtKB-KW"/>
</dbReference>
<dbReference type="InterPro" id="IPR006689">
    <property type="entry name" value="Small_GTPase_ARF/SAR"/>
</dbReference>
<keyword evidence="2 3" id="KW-0342">GTP-binding</keyword>
<evidence type="ECO:0000256" key="4">
    <source>
        <dbReference type="PIRSR" id="PIRSR606689-2"/>
    </source>
</evidence>
<dbReference type="GO" id="GO:0003924">
    <property type="term" value="F:GTPase activity"/>
    <property type="evidence" value="ECO:0007669"/>
    <property type="project" value="InterPro"/>
</dbReference>
<dbReference type="STRING" id="42251.A0A2T7A3G7"/>
<accession>A0A2T7A3G7</accession>
<keyword evidence="1 3" id="KW-0547">Nucleotide-binding</keyword>
<gene>
    <name evidence="5" type="ORF">B9Z19DRAFT_968873</name>
</gene>
<feature type="binding site" evidence="3">
    <location>
        <begin position="45"/>
        <end position="52"/>
    </location>
    <ligand>
        <name>GTP</name>
        <dbReference type="ChEBI" id="CHEBI:37565"/>
    </ligand>
</feature>
<protein>
    <recommendedName>
        <fullName evidence="7">P-loop containing nucleoside triphosphate hydrolase protein</fullName>
    </recommendedName>
</protein>
<evidence type="ECO:0000256" key="1">
    <source>
        <dbReference type="ARBA" id="ARBA00022741"/>
    </source>
</evidence>
<name>A0A2T7A3G7_TUBBO</name>
<reference evidence="5 6" key="1">
    <citation type="submission" date="2017-04" db="EMBL/GenBank/DDBJ databases">
        <title>Draft genome sequence of Tuber borchii Vittad., a whitish edible truffle.</title>
        <authorList>
            <consortium name="DOE Joint Genome Institute"/>
            <person name="Murat C."/>
            <person name="Kuo A."/>
            <person name="Barry K.W."/>
            <person name="Clum A."/>
            <person name="Dockter R.B."/>
            <person name="Fauchery L."/>
            <person name="Iotti M."/>
            <person name="Kohler A."/>
            <person name="Labutti K."/>
            <person name="Lindquist E.A."/>
            <person name="Lipzen A."/>
            <person name="Ohm R.A."/>
            <person name="Wang M."/>
            <person name="Grigoriev I.V."/>
            <person name="Zambonelli A."/>
            <person name="Martin F.M."/>
        </authorList>
    </citation>
    <scope>NUCLEOTIDE SEQUENCE [LARGE SCALE GENOMIC DNA]</scope>
    <source>
        <strain evidence="5 6">Tbo3840</strain>
    </source>
</reference>
<dbReference type="SUPFAM" id="SSF52540">
    <property type="entry name" value="P-loop containing nucleoside triphosphate hydrolases"/>
    <property type="match status" value="1"/>
</dbReference>
<dbReference type="OrthoDB" id="5358097at2759"/>
<sequence>MKFYELFTCFLCRGSREKDCVSAGISIPTEALPTPPTASRCFILGLSGAGKSTFLCRIRTGKFQETQPTEDYDAQEIPLSNQIMNLTEIASSDRRNFRLQFIHLAPLSPIGLLFFIDASGRDPETIEKSLEELVYALTYARSRECQVRYLGIVLNKQDLLLGGDDRWREGLEVIKGMVCDTIKVLLSQQQEKQDAPELVAPLRWEVFDHGVSMKTGTGVERILRGLELGYR</sequence>
<dbReference type="Gene3D" id="3.40.50.300">
    <property type="entry name" value="P-loop containing nucleotide triphosphate hydrolases"/>
    <property type="match status" value="1"/>
</dbReference>
<feature type="binding site" evidence="3">
    <location>
        <begin position="155"/>
        <end position="158"/>
    </location>
    <ligand>
        <name>GTP</name>
        <dbReference type="ChEBI" id="CHEBI:37565"/>
    </ligand>
</feature>
<keyword evidence="6" id="KW-1185">Reference proteome</keyword>
<keyword evidence="4" id="KW-0479">Metal-binding</keyword>
<evidence type="ECO:0000313" key="5">
    <source>
        <dbReference type="EMBL" id="PUU82297.1"/>
    </source>
</evidence>
<dbReference type="InterPro" id="IPR027417">
    <property type="entry name" value="P-loop_NTPase"/>
</dbReference>
<proteinExistence type="predicted"/>
<feature type="binding site" evidence="4">
    <location>
        <position position="69"/>
    </location>
    <ligand>
        <name>Mg(2+)</name>
        <dbReference type="ChEBI" id="CHEBI:18420"/>
    </ligand>
</feature>
<dbReference type="GO" id="GO:0005525">
    <property type="term" value="F:GTP binding"/>
    <property type="evidence" value="ECO:0007669"/>
    <property type="project" value="UniProtKB-KW"/>
</dbReference>
<evidence type="ECO:0008006" key="7">
    <source>
        <dbReference type="Google" id="ProtNLM"/>
    </source>
</evidence>
<dbReference type="EMBL" id="NESQ01000031">
    <property type="protein sequence ID" value="PUU82297.1"/>
    <property type="molecule type" value="Genomic_DNA"/>
</dbReference>
<evidence type="ECO:0000313" key="6">
    <source>
        <dbReference type="Proteomes" id="UP000244722"/>
    </source>
</evidence>
<dbReference type="Pfam" id="PF00025">
    <property type="entry name" value="Arf"/>
    <property type="match status" value="1"/>
</dbReference>
<evidence type="ECO:0000256" key="2">
    <source>
        <dbReference type="ARBA" id="ARBA00023134"/>
    </source>
</evidence>